<evidence type="ECO:0000256" key="2">
    <source>
        <dbReference type="ARBA" id="ARBA00023002"/>
    </source>
</evidence>
<dbReference type="InterPro" id="IPR016162">
    <property type="entry name" value="Ald_DH_N"/>
</dbReference>
<dbReference type="EMBL" id="JBFCZG010000001">
    <property type="protein sequence ID" value="KAL3426725.1"/>
    <property type="molecule type" value="Genomic_DNA"/>
</dbReference>
<dbReference type="Proteomes" id="UP001629113">
    <property type="component" value="Unassembled WGS sequence"/>
</dbReference>
<evidence type="ECO:0000256" key="1">
    <source>
        <dbReference type="ARBA" id="ARBA00009986"/>
    </source>
</evidence>
<dbReference type="Gene3D" id="3.40.605.10">
    <property type="entry name" value="Aldehyde Dehydrogenase, Chain A, domain 1"/>
    <property type="match status" value="1"/>
</dbReference>
<accession>A0ABR4PU17</accession>
<dbReference type="InterPro" id="IPR029510">
    <property type="entry name" value="Ald_DH_CS_GLU"/>
</dbReference>
<keyword evidence="9" id="KW-1185">Reference proteome</keyword>
<evidence type="ECO:0000256" key="3">
    <source>
        <dbReference type="ARBA" id="ARBA00024226"/>
    </source>
</evidence>
<comment type="similarity">
    <text evidence="1 6">Belongs to the aldehyde dehydrogenase family.</text>
</comment>
<dbReference type="InterPro" id="IPR015590">
    <property type="entry name" value="Aldehyde_DH_dom"/>
</dbReference>
<dbReference type="PANTHER" id="PTHR11699">
    <property type="entry name" value="ALDEHYDE DEHYDROGENASE-RELATED"/>
    <property type="match status" value="1"/>
</dbReference>
<dbReference type="PROSITE" id="PS00687">
    <property type="entry name" value="ALDEHYDE_DEHYDR_GLU"/>
    <property type="match status" value="1"/>
</dbReference>
<evidence type="ECO:0000256" key="5">
    <source>
        <dbReference type="PROSITE-ProRule" id="PRU10007"/>
    </source>
</evidence>
<evidence type="ECO:0000256" key="6">
    <source>
        <dbReference type="RuleBase" id="RU003345"/>
    </source>
</evidence>
<dbReference type="CDD" id="cd07106">
    <property type="entry name" value="ALDH_AldA-AAD23400"/>
    <property type="match status" value="1"/>
</dbReference>
<evidence type="ECO:0000313" key="8">
    <source>
        <dbReference type="EMBL" id="KAL3426725.1"/>
    </source>
</evidence>
<feature type="active site" evidence="5">
    <location>
        <position position="247"/>
    </location>
</feature>
<dbReference type="InterPro" id="IPR016161">
    <property type="entry name" value="Ald_DH/histidinol_DH"/>
</dbReference>
<proteinExistence type="inferred from homology"/>
<gene>
    <name evidence="8" type="ORF">PVAG01_00234</name>
</gene>
<evidence type="ECO:0000259" key="7">
    <source>
        <dbReference type="Pfam" id="PF00171"/>
    </source>
</evidence>
<reference evidence="8 9" key="1">
    <citation type="submission" date="2024-06" db="EMBL/GenBank/DDBJ databases">
        <title>Complete genome of Phlyctema vagabunda strain 19-DSS-EL-015.</title>
        <authorList>
            <person name="Fiorenzani C."/>
        </authorList>
    </citation>
    <scope>NUCLEOTIDE SEQUENCE [LARGE SCALE GENOMIC DNA]</scope>
    <source>
        <strain evidence="8 9">19-DSS-EL-015</strain>
    </source>
</reference>
<name>A0ABR4PU17_9HELO</name>
<sequence>MSPISFTEFYNTIAGKNRSSSNQFQAVDPSDETLLWKVPVATAEDLNDAVISAQKAFKSWSKTPWEQRQSILTQLHDELLSHQAKLVTIIMKEAGKPAHTAALEVNNAATSLKYHAQETEPLEETIQDDDAIVLTQRFLPRGIVGAISPWNFPLILSMGKISAALITGNCIIVKPSPFTPYAVLKFVEIAQNFLPPGVLQTLNGDDKLGPLMTEHPGIDMISFTGSTATGRRVMMSASKTLKHVTLELGGNSASIICPDVDIMTVAGQVAVGTFFNSGQLCVASKRLYVHQDIYEQFLVAIAQIVKSWKVGPASVQGTVLGPVQNQMQYKVVKSILEDSLANDHKFILGGASSLSSQKGFTIQPAIVENPPHTSRIVTEEQFGPIVPIMPWSTEEEVISKVNDTETGLGGAVWSADLDRAKRIAREIESGTIWINSFEKPLSQAYFQGFKQSGVGGEGGRYGLLTYMNVQTTHIYKESVAPKPAAKASL</sequence>
<dbReference type="InterPro" id="IPR016163">
    <property type="entry name" value="Ald_DH_C"/>
</dbReference>
<dbReference type="Gene3D" id="3.40.309.10">
    <property type="entry name" value="Aldehyde Dehydrogenase, Chain A, domain 2"/>
    <property type="match status" value="1"/>
</dbReference>
<dbReference type="Pfam" id="PF00171">
    <property type="entry name" value="Aldedh"/>
    <property type="match status" value="1"/>
</dbReference>
<keyword evidence="2 6" id="KW-0560">Oxidoreductase</keyword>
<comment type="caution">
    <text evidence="8">The sequence shown here is derived from an EMBL/GenBank/DDBJ whole genome shotgun (WGS) entry which is preliminary data.</text>
</comment>
<comment type="catalytic activity">
    <reaction evidence="4">
        <text>an aldehyde + NAD(+) + H2O = a carboxylate + NADH + 2 H(+)</text>
        <dbReference type="Rhea" id="RHEA:16185"/>
        <dbReference type="ChEBI" id="CHEBI:15377"/>
        <dbReference type="ChEBI" id="CHEBI:15378"/>
        <dbReference type="ChEBI" id="CHEBI:17478"/>
        <dbReference type="ChEBI" id="CHEBI:29067"/>
        <dbReference type="ChEBI" id="CHEBI:57540"/>
        <dbReference type="ChEBI" id="CHEBI:57945"/>
        <dbReference type="EC" id="1.2.1.3"/>
    </reaction>
</comment>
<feature type="domain" description="Aldehyde dehydrogenase" evidence="7">
    <location>
        <begin position="19"/>
        <end position="471"/>
    </location>
</feature>
<evidence type="ECO:0000313" key="9">
    <source>
        <dbReference type="Proteomes" id="UP001629113"/>
    </source>
</evidence>
<dbReference type="SUPFAM" id="SSF53720">
    <property type="entry name" value="ALDH-like"/>
    <property type="match status" value="1"/>
</dbReference>
<dbReference type="InterPro" id="IPR044086">
    <property type="entry name" value="LUC3-like"/>
</dbReference>
<organism evidence="8 9">
    <name type="scientific">Phlyctema vagabunda</name>
    <dbReference type="NCBI Taxonomy" id="108571"/>
    <lineage>
        <taxon>Eukaryota</taxon>
        <taxon>Fungi</taxon>
        <taxon>Dikarya</taxon>
        <taxon>Ascomycota</taxon>
        <taxon>Pezizomycotina</taxon>
        <taxon>Leotiomycetes</taxon>
        <taxon>Helotiales</taxon>
        <taxon>Dermateaceae</taxon>
        <taxon>Phlyctema</taxon>
    </lineage>
</organism>
<evidence type="ECO:0000256" key="4">
    <source>
        <dbReference type="ARBA" id="ARBA00049194"/>
    </source>
</evidence>
<dbReference type="EC" id="1.2.1.3" evidence="3"/>
<protein>
    <recommendedName>
        <fullName evidence="3">aldehyde dehydrogenase (NAD(+))</fullName>
        <ecNumber evidence="3">1.2.1.3</ecNumber>
    </recommendedName>
</protein>